<dbReference type="EC" id="2.7.1.182" evidence="15"/>
<dbReference type="AlphaFoldDB" id="A0A835WG09"/>
<dbReference type="GO" id="GO:0016020">
    <property type="term" value="C:membrane"/>
    <property type="evidence" value="ECO:0007669"/>
    <property type="project" value="UniProtKB-SubCell"/>
</dbReference>
<feature type="domain" description="MYND-type" evidence="19">
    <location>
        <begin position="1103"/>
        <end position="1147"/>
    </location>
</feature>
<dbReference type="GO" id="GO:0008270">
    <property type="term" value="F:zinc ion binding"/>
    <property type="evidence" value="ECO:0007669"/>
    <property type="project" value="UniProtKB-KW"/>
</dbReference>
<keyword evidence="9" id="KW-0418">Kinase</keyword>
<evidence type="ECO:0000259" key="19">
    <source>
        <dbReference type="PROSITE" id="PS50865"/>
    </source>
</evidence>
<comment type="caution">
    <text evidence="20">The sequence shown here is derived from an EMBL/GenBank/DDBJ whole genome shotgun (WGS) entry which is preliminary data.</text>
</comment>
<feature type="region of interest" description="Disordered" evidence="18">
    <location>
        <begin position="839"/>
        <end position="859"/>
    </location>
</feature>
<feature type="region of interest" description="Disordered" evidence="18">
    <location>
        <begin position="138"/>
        <end position="168"/>
    </location>
</feature>
<feature type="compositionally biased region" description="Acidic residues" evidence="18">
    <location>
        <begin position="590"/>
        <end position="600"/>
    </location>
</feature>
<dbReference type="InterPro" id="IPR039606">
    <property type="entry name" value="Phytol/farnesol_kinase"/>
</dbReference>
<evidence type="ECO:0000256" key="10">
    <source>
        <dbReference type="ARBA" id="ARBA00022833"/>
    </source>
</evidence>
<dbReference type="Gene3D" id="6.10.140.2220">
    <property type="match status" value="1"/>
</dbReference>
<dbReference type="EMBL" id="JAEHOD010000025">
    <property type="protein sequence ID" value="KAG2446726.1"/>
    <property type="molecule type" value="Genomic_DNA"/>
</dbReference>
<evidence type="ECO:0000256" key="12">
    <source>
        <dbReference type="ARBA" id="ARBA00022989"/>
    </source>
</evidence>
<proteinExistence type="inferred from homology"/>
<keyword evidence="7" id="KW-0479">Metal-binding</keyword>
<feature type="region of interest" description="Disordered" evidence="18">
    <location>
        <begin position="570"/>
        <end position="600"/>
    </location>
</feature>
<keyword evidence="10" id="KW-0862">Zinc</keyword>
<dbReference type="OrthoDB" id="552880at2759"/>
<evidence type="ECO:0000313" key="21">
    <source>
        <dbReference type="Proteomes" id="UP000613740"/>
    </source>
</evidence>
<dbReference type="PANTHER" id="PTHR32523">
    <property type="entry name" value="PHYTOL KINASE 1, CHLOROPLASTIC"/>
    <property type="match status" value="1"/>
</dbReference>
<comment type="pathway">
    <text evidence="14">Cofactor biosynthesis; tocopherol biosynthesis.</text>
</comment>
<evidence type="ECO:0000256" key="7">
    <source>
        <dbReference type="ARBA" id="ARBA00022723"/>
    </source>
</evidence>
<keyword evidence="3" id="KW-0150">Chloroplast</keyword>
<comment type="similarity">
    <text evidence="2">Belongs to the polyprenol kinase family.</text>
</comment>
<feature type="compositionally biased region" description="Gly residues" evidence="18">
    <location>
        <begin position="67"/>
        <end position="84"/>
    </location>
</feature>
<name>A0A835WG09_9CHLO</name>
<comment type="subcellular location">
    <subcellularLocation>
        <location evidence="1">Plastid</location>
        <location evidence="1">Chloroplast membrane</location>
        <topology evidence="1">Multi-pass membrane protein</topology>
    </subcellularLocation>
</comment>
<organism evidence="20 21">
    <name type="scientific">Chlamydomonas schloesseri</name>
    <dbReference type="NCBI Taxonomy" id="2026947"/>
    <lineage>
        <taxon>Eukaryota</taxon>
        <taxon>Viridiplantae</taxon>
        <taxon>Chlorophyta</taxon>
        <taxon>core chlorophytes</taxon>
        <taxon>Chlorophyceae</taxon>
        <taxon>CS clade</taxon>
        <taxon>Chlamydomonadales</taxon>
        <taxon>Chlamydomonadaceae</taxon>
        <taxon>Chlamydomonas</taxon>
    </lineage>
</organism>
<keyword evidence="13" id="KW-0472">Membrane</keyword>
<dbReference type="PANTHER" id="PTHR32523:SF8">
    <property type="entry name" value="DOLICHOL KINASE"/>
    <property type="match status" value="1"/>
</dbReference>
<feature type="region of interest" description="Disordered" evidence="18">
    <location>
        <begin position="684"/>
        <end position="719"/>
    </location>
</feature>
<keyword evidence="6" id="KW-0812">Transmembrane</keyword>
<evidence type="ECO:0000256" key="2">
    <source>
        <dbReference type="ARBA" id="ARBA00010794"/>
    </source>
</evidence>
<dbReference type="PROSITE" id="PS50865">
    <property type="entry name" value="ZF_MYND_2"/>
    <property type="match status" value="1"/>
</dbReference>
<evidence type="ECO:0000256" key="5">
    <source>
        <dbReference type="ARBA" id="ARBA00022679"/>
    </source>
</evidence>
<evidence type="ECO:0000256" key="14">
    <source>
        <dbReference type="ARBA" id="ARBA00024015"/>
    </source>
</evidence>
<dbReference type="GO" id="GO:0010276">
    <property type="term" value="F:phytol kinase activity"/>
    <property type="evidence" value="ECO:0007669"/>
    <property type="project" value="UniProtKB-EC"/>
</dbReference>
<sequence>MADQGKLSRPAALLFEHTGWKLASAPTSAWSRLEGVPRALLRADLLSTYSRYLSSVGKLARSADVEGSGGETDATGGGSGGAGASGSASRISSGGSAARLSVAALLCHVETMLTIKSLLVFINNFAWEEEAATLRTAAAAAAQRKAPSKSGRGKPGGPPSARPAPPPSLEAELLTALARSHLLEHMAAAILRLAAACQPAHTAAVVVPETQLAAAAEAAPATAAVAAAAATSHGASEATALAPGTGKAGAAAERWVPVTQAVAALCELAGQIAVTAKKRLTADKRPPEGGSSSTAAIQHESVDWCRVIVGPCVQYLLAWALGCARLTVEQEAAAAAAAGGAPGGACPHSEPVVIPVGAAASEKPVALQIAAAAEPTEVGTPPMLLMQPLCSQCGSSAANVTVAAAVLRDLSFALQVSLRAQAHDGWRSQQQASGEQQDGLQPFPPARVYDLLSAALPSFGVKGIKHSEQLAVAYADALNDLVTMLQQGLSARQVARRLPGLWRLLVQQLTGMLSSFQAVVDALQLDSRPRVAAAAAADAQAASPSGPSYSLRCALNAGLLPALERALRVPEASASAPGKEEYDSGSDSGSDIDSDSDSDNGSDVLGGASVLAHVNVALASNGVWPAVLAHSSLQEATSLLATLAAVGWHVADGQHDKVLKARYVMLVGLVTLMEQACGALESADQGEAGAGGGGASDGRTGGRSGGHSGRQGDCGAAGSNGTASESVWCATLRFTHECKYLTLADLMAQGGVPPAGSAAAAQQSVLGSFALQQWLPPLVRMASSLSNVLCRDPSDAAQSDGTGIVKLVTVVLQLFTRGAMQAAAIKEAAGASASAATAGAGRTATGGPSPSSGTAPAATVAADAEQQLKSWVEGVLTPSLMAMHGVLANVLLPGNLNNVPGGLALEGALLDALQASVAVDIRSSVGMLSLYYTCTRLPPGSGGGHCKASTQPEAGLLSVLLLAVARRRGRRAFVTFLESAIRALGDLPLILLQHLTNKGDEVVPPAVMQRHDLAVAEVAAAAKRLQAALLQDPEWRLRCARAQWLLSPAAVARRLRELGIEARDSASSSSAGDAASSNGSGASGGVAPAATCTAVLCGNPACCNLAGPNAFIQPGSGISCTHCRRIRYCGVVCQEAHWSMGGHEAECVGMEAPEARTGIGRDD</sequence>
<reference evidence="20" key="1">
    <citation type="journal article" date="2020" name="bioRxiv">
        <title>Comparative genomics of Chlamydomonas.</title>
        <authorList>
            <person name="Craig R.J."/>
            <person name="Hasan A.R."/>
            <person name="Ness R.W."/>
            <person name="Keightley P.D."/>
        </authorList>
    </citation>
    <scope>NUCLEOTIDE SEQUENCE</scope>
    <source>
        <strain evidence="20">CCAP 11/173</strain>
    </source>
</reference>
<keyword evidence="21" id="KW-1185">Reference proteome</keyword>
<keyword evidence="8 17" id="KW-0863">Zinc-finger</keyword>
<evidence type="ECO:0000256" key="8">
    <source>
        <dbReference type="ARBA" id="ARBA00022771"/>
    </source>
</evidence>
<evidence type="ECO:0000256" key="11">
    <source>
        <dbReference type="ARBA" id="ARBA00022946"/>
    </source>
</evidence>
<evidence type="ECO:0000313" key="20">
    <source>
        <dbReference type="EMBL" id="KAG2446726.1"/>
    </source>
</evidence>
<gene>
    <name evidence="20" type="ORF">HYH02_008288</name>
</gene>
<evidence type="ECO:0000256" key="3">
    <source>
        <dbReference type="ARBA" id="ARBA00022528"/>
    </source>
</evidence>
<comment type="catalytic activity">
    <reaction evidence="16">
        <text>phytol + CTP = phytyl phosphate + CDP + H(+)</text>
        <dbReference type="Rhea" id="RHEA:38055"/>
        <dbReference type="ChEBI" id="CHEBI:15378"/>
        <dbReference type="ChEBI" id="CHEBI:17327"/>
        <dbReference type="ChEBI" id="CHEBI:37563"/>
        <dbReference type="ChEBI" id="CHEBI:58069"/>
        <dbReference type="ChEBI" id="CHEBI:75483"/>
        <dbReference type="EC" id="2.7.1.182"/>
    </reaction>
</comment>
<protein>
    <recommendedName>
        <fullName evidence="15">phytol kinase</fullName>
        <ecNumber evidence="15">2.7.1.182</ecNumber>
    </recommendedName>
</protein>
<feature type="region of interest" description="Disordered" evidence="18">
    <location>
        <begin position="63"/>
        <end position="88"/>
    </location>
</feature>
<dbReference type="InterPro" id="IPR002893">
    <property type="entry name" value="Znf_MYND"/>
</dbReference>
<evidence type="ECO:0000256" key="6">
    <source>
        <dbReference type="ARBA" id="ARBA00022692"/>
    </source>
</evidence>
<keyword evidence="4" id="KW-0934">Plastid</keyword>
<dbReference type="Pfam" id="PF01753">
    <property type="entry name" value="zf-MYND"/>
    <property type="match status" value="1"/>
</dbReference>
<evidence type="ECO:0000256" key="9">
    <source>
        <dbReference type="ARBA" id="ARBA00022777"/>
    </source>
</evidence>
<feature type="compositionally biased region" description="Pro residues" evidence="18">
    <location>
        <begin position="156"/>
        <end position="168"/>
    </location>
</feature>
<evidence type="ECO:0000256" key="1">
    <source>
        <dbReference type="ARBA" id="ARBA00004508"/>
    </source>
</evidence>
<evidence type="ECO:0000256" key="18">
    <source>
        <dbReference type="SAM" id="MobiDB-lite"/>
    </source>
</evidence>
<dbReference type="GO" id="GO:0009507">
    <property type="term" value="C:chloroplast"/>
    <property type="evidence" value="ECO:0007669"/>
    <property type="project" value="UniProtKB-SubCell"/>
</dbReference>
<evidence type="ECO:0000256" key="15">
    <source>
        <dbReference type="ARBA" id="ARBA00039024"/>
    </source>
</evidence>
<accession>A0A835WG09</accession>
<evidence type="ECO:0000256" key="4">
    <source>
        <dbReference type="ARBA" id="ARBA00022640"/>
    </source>
</evidence>
<keyword evidence="5" id="KW-0808">Transferase</keyword>
<keyword evidence="11" id="KW-0809">Transit peptide</keyword>
<feature type="compositionally biased region" description="Gly residues" evidence="18">
    <location>
        <begin position="688"/>
        <end position="709"/>
    </location>
</feature>
<keyword evidence="12" id="KW-1133">Transmembrane helix</keyword>
<dbReference type="Proteomes" id="UP000613740">
    <property type="component" value="Unassembled WGS sequence"/>
</dbReference>
<dbReference type="SUPFAM" id="SSF144232">
    <property type="entry name" value="HIT/MYND zinc finger-like"/>
    <property type="match status" value="1"/>
</dbReference>
<evidence type="ECO:0000256" key="17">
    <source>
        <dbReference type="PROSITE-ProRule" id="PRU00134"/>
    </source>
</evidence>
<evidence type="ECO:0000256" key="16">
    <source>
        <dbReference type="ARBA" id="ARBA00048889"/>
    </source>
</evidence>
<evidence type="ECO:0000256" key="13">
    <source>
        <dbReference type="ARBA" id="ARBA00023136"/>
    </source>
</evidence>